<keyword evidence="4" id="KW-0808">Transferase</keyword>
<name>A0A3S5FDE2_9PLAT</name>
<dbReference type="CDD" id="cd15557">
    <property type="entry name" value="PHD_CBP_p300"/>
    <property type="match status" value="1"/>
</dbReference>
<organism evidence="11 12">
    <name type="scientific">Protopolystoma xenopodis</name>
    <dbReference type="NCBI Taxonomy" id="117903"/>
    <lineage>
        <taxon>Eukaryota</taxon>
        <taxon>Metazoa</taxon>
        <taxon>Spiralia</taxon>
        <taxon>Lophotrochozoa</taxon>
        <taxon>Platyhelminthes</taxon>
        <taxon>Monogenea</taxon>
        <taxon>Polyopisthocotylea</taxon>
        <taxon>Polystomatidea</taxon>
        <taxon>Polystomatidae</taxon>
        <taxon>Protopolystoma</taxon>
    </lineage>
</organism>
<keyword evidence="5" id="KW-0156">Chromatin regulator</keyword>
<protein>
    <recommendedName>
        <fullName evidence="3">histone acetyltransferase</fullName>
        <ecNumber evidence="3">2.3.1.48</ecNumber>
    </recommendedName>
</protein>
<comment type="catalytic activity">
    <reaction evidence="9">
        <text>L-lysyl-[protein] + acetyl-CoA = N(6)-acetyl-L-lysyl-[protein] + CoA + H(+)</text>
        <dbReference type="Rhea" id="RHEA:45948"/>
        <dbReference type="Rhea" id="RHEA-COMP:9752"/>
        <dbReference type="Rhea" id="RHEA-COMP:10731"/>
        <dbReference type="ChEBI" id="CHEBI:15378"/>
        <dbReference type="ChEBI" id="CHEBI:29969"/>
        <dbReference type="ChEBI" id="CHEBI:57287"/>
        <dbReference type="ChEBI" id="CHEBI:57288"/>
        <dbReference type="ChEBI" id="CHEBI:61930"/>
        <dbReference type="EC" id="2.3.1.48"/>
    </reaction>
</comment>
<comment type="function">
    <text evidence="1">Acetyltransferase enzyme. Acetylates histones, giving a specific tag for transcriptional activation.</text>
</comment>
<evidence type="ECO:0000256" key="5">
    <source>
        <dbReference type="ARBA" id="ARBA00022853"/>
    </source>
</evidence>
<dbReference type="SMART" id="SM01250">
    <property type="entry name" value="KAT11"/>
    <property type="match status" value="1"/>
</dbReference>
<proteinExistence type="predicted"/>
<dbReference type="Gene3D" id="3.30.40.10">
    <property type="entry name" value="Zinc/RING finger domain, C3HC4 (zinc finger)"/>
    <property type="match status" value="1"/>
</dbReference>
<keyword evidence="7" id="KW-0804">Transcription</keyword>
<dbReference type="InterPro" id="IPR013083">
    <property type="entry name" value="Znf_RING/FYVE/PHD"/>
</dbReference>
<gene>
    <name evidence="11" type="ORF">PXEA_LOCUS11734</name>
</gene>
<dbReference type="GO" id="GO:0000123">
    <property type="term" value="C:histone acetyltransferase complex"/>
    <property type="evidence" value="ECO:0007669"/>
    <property type="project" value="TreeGrafter"/>
</dbReference>
<sequence length="300" mass="35474">MRNVSKSLWDKCKNNVKEKETFVFCRECKRKWHKVCAIHMDEIWPEGFICPGCERIYTVRRRDNRFTARKLPTCKLSNFLEKRANDFLRKKECHTGDVIIRVLASADKVVEVKPGMKARYCETGEMPETFPYRVKAIFAFQEIDGQEVCFFGLHVQEYGSDCPQPNTRRVYIAYLDSVYFFRPKQYRTDIYHEILVGYIQYAKKLGYSMAHIWACPPSEGDDYIFHAHPPDQKIPKPKRLQEWYQKMLKKALFERIVVDYKDVFTDAVETGLLSPTELPYFEGDYWPNTLEEILKVILPS</sequence>
<evidence type="ECO:0000313" key="11">
    <source>
        <dbReference type="EMBL" id="VEL18294.1"/>
    </source>
</evidence>
<dbReference type="Pfam" id="PF08214">
    <property type="entry name" value="HAT_KAT11"/>
    <property type="match status" value="1"/>
</dbReference>
<dbReference type="PROSITE" id="PS51727">
    <property type="entry name" value="CBP_P300_HAT"/>
    <property type="match status" value="1"/>
</dbReference>
<dbReference type="InterPro" id="IPR056484">
    <property type="entry name" value="PHD_P300"/>
</dbReference>
<keyword evidence="6" id="KW-0805">Transcription regulation</keyword>
<dbReference type="Pfam" id="PF23570">
    <property type="entry name" value="PHD_P300"/>
    <property type="match status" value="1"/>
</dbReference>
<keyword evidence="12" id="KW-1185">Reference proteome</keyword>
<evidence type="ECO:0000259" key="10">
    <source>
        <dbReference type="PROSITE" id="PS51727"/>
    </source>
</evidence>
<reference evidence="11" key="1">
    <citation type="submission" date="2018-11" db="EMBL/GenBank/DDBJ databases">
        <authorList>
            <consortium name="Pathogen Informatics"/>
        </authorList>
    </citation>
    <scope>NUCLEOTIDE SEQUENCE</scope>
</reference>
<evidence type="ECO:0000256" key="6">
    <source>
        <dbReference type="ARBA" id="ARBA00023015"/>
    </source>
</evidence>
<evidence type="ECO:0000256" key="8">
    <source>
        <dbReference type="ARBA" id="ARBA00023242"/>
    </source>
</evidence>
<dbReference type="GO" id="GO:0005634">
    <property type="term" value="C:nucleus"/>
    <property type="evidence" value="ECO:0007669"/>
    <property type="project" value="UniProtKB-SubCell"/>
</dbReference>
<dbReference type="GO" id="GO:0004402">
    <property type="term" value="F:histone acetyltransferase activity"/>
    <property type="evidence" value="ECO:0007669"/>
    <property type="project" value="InterPro"/>
</dbReference>
<evidence type="ECO:0000256" key="7">
    <source>
        <dbReference type="ARBA" id="ARBA00023163"/>
    </source>
</evidence>
<dbReference type="Proteomes" id="UP000784294">
    <property type="component" value="Unassembled WGS sequence"/>
</dbReference>
<dbReference type="InterPro" id="IPR011011">
    <property type="entry name" value="Znf_FYVE_PHD"/>
</dbReference>
<feature type="domain" description="CBP/p300-type HAT" evidence="10">
    <location>
        <begin position="65"/>
        <end position="300"/>
    </location>
</feature>
<dbReference type="InterPro" id="IPR013178">
    <property type="entry name" value="Histone_AcTrfase_Rtt109/CBP"/>
</dbReference>
<dbReference type="PANTHER" id="PTHR13808:SF1">
    <property type="entry name" value="HISTONE ACETYLTRANSFERASE"/>
    <property type="match status" value="1"/>
</dbReference>
<dbReference type="GO" id="GO:0003713">
    <property type="term" value="F:transcription coactivator activity"/>
    <property type="evidence" value="ECO:0007669"/>
    <property type="project" value="TreeGrafter"/>
</dbReference>
<comment type="caution">
    <text evidence="11">The sequence shown here is derived from an EMBL/GenBank/DDBJ whole genome shotgun (WGS) entry which is preliminary data.</text>
</comment>
<dbReference type="EMBL" id="CAAALY010036381">
    <property type="protein sequence ID" value="VEL18294.1"/>
    <property type="molecule type" value="Genomic_DNA"/>
</dbReference>
<dbReference type="InterPro" id="IPR031162">
    <property type="entry name" value="CBP_P300_HAT"/>
</dbReference>
<accession>A0A3S5FDE2</accession>
<evidence type="ECO:0000256" key="3">
    <source>
        <dbReference type="ARBA" id="ARBA00013184"/>
    </source>
</evidence>
<dbReference type="AlphaFoldDB" id="A0A3S5FDE2"/>
<dbReference type="SUPFAM" id="SSF57903">
    <property type="entry name" value="FYVE/PHD zinc finger"/>
    <property type="match status" value="1"/>
</dbReference>
<dbReference type="PANTHER" id="PTHR13808">
    <property type="entry name" value="CBP/P300-RELATED"/>
    <property type="match status" value="1"/>
</dbReference>
<evidence type="ECO:0000313" key="12">
    <source>
        <dbReference type="Proteomes" id="UP000784294"/>
    </source>
</evidence>
<evidence type="ECO:0000256" key="9">
    <source>
        <dbReference type="ARBA" id="ARBA00048017"/>
    </source>
</evidence>
<evidence type="ECO:0000256" key="4">
    <source>
        <dbReference type="ARBA" id="ARBA00022679"/>
    </source>
</evidence>
<keyword evidence="8" id="KW-0539">Nucleus</keyword>
<evidence type="ECO:0000256" key="1">
    <source>
        <dbReference type="ARBA" id="ARBA00002581"/>
    </source>
</evidence>
<dbReference type="GO" id="GO:0045944">
    <property type="term" value="P:positive regulation of transcription by RNA polymerase II"/>
    <property type="evidence" value="ECO:0007669"/>
    <property type="project" value="TreeGrafter"/>
</dbReference>
<dbReference type="OrthoDB" id="10062061at2759"/>
<comment type="subcellular location">
    <subcellularLocation>
        <location evidence="2">Nucleus</location>
    </subcellularLocation>
</comment>
<dbReference type="EC" id="2.3.1.48" evidence="3"/>
<dbReference type="GO" id="GO:0005667">
    <property type="term" value="C:transcription regulator complex"/>
    <property type="evidence" value="ECO:0007669"/>
    <property type="project" value="TreeGrafter"/>
</dbReference>
<evidence type="ECO:0000256" key="2">
    <source>
        <dbReference type="ARBA" id="ARBA00004123"/>
    </source>
</evidence>
<dbReference type="GO" id="GO:0031490">
    <property type="term" value="F:chromatin DNA binding"/>
    <property type="evidence" value="ECO:0007669"/>
    <property type="project" value="TreeGrafter"/>
</dbReference>